<evidence type="ECO:0000256" key="1">
    <source>
        <dbReference type="SAM" id="MobiDB-lite"/>
    </source>
</evidence>
<feature type="compositionally biased region" description="Basic and acidic residues" evidence="1">
    <location>
        <begin position="315"/>
        <end position="331"/>
    </location>
</feature>
<name>A0A0D2X557_CAPO3</name>
<feature type="compositionally biased region" description="Low complexity" evidence="1">
    <location>
        <begin position="432"/>
        <end position="448"/>
    </location>
</feature>
<gene>
    <name evidence="2" type="ORF">CAOG_010096</name>
</gene>
<reference evidence="3" key="1">
    <citation type="submission" date="2011-02" db="EMBL/GenBank/DDBJ databases">
        <title>The Genome Sequence of Capsaspora owczarzaki ATCC 30864.</title>
        <authorList>
            <person name="Russ C."/>
            <person name="Cuomo C."/>
            <person name="Burger G."/>
            <person name="Gray M.W."/>
            <person name="Holland P.W.H."/>
            <person name="King N."/>
            <person name="Lang F.B.F."/>
            <person name="Roger A.J."/>
            <person name="Ruiz-Trillo I."/>
            <person name="Young S.K."/>
            <person name="Zeng Q."/>
            <person name="Gargeya S."/>
            <person name="Alvarado L."/>
            <person name="Berlin A."/>
            <person name="Chapman S.B."/>
            <person name="Chen Z."/>
            <person name="Freedman E."/>
            <person name="Gellesch M."/>
            <person name="Goldberg J."/>
            <person name="Griggs A."/>
            <person name="Gujja S."/>
            <person name="Heilman E."/>
            <person name="Heiman D."/>
            <person name="Howarth C."/>
            <person name="Mehta T."/>
            <person name="Neiman D."/>
            <person name="Pearson M."/>
            <person name="Roberts A."/>
            <person name="Saif S."/>
            <person name="Shea T."/>
            <person name="Shenoy N."/>
            <person name="Sisk P."/>
            <person name="Stolte C."/>
            <person name="Sykes S."/>
            <person name="White J."/>
            <person name="Yandava C."/>
            <person name="Haas B."/>
            <person name="Nusbaum C."/>
            <person name="Birren B."/>
        </authorList>
    </citation>
    <scope>NUCLEOTIDE SEQUENCE</scope>
    <source>
        <strain evidence="3">ATCC 30864</strain>
    </source>
</reference>
<protein>
    <submittedName>
        <fullName evidence="2">Uncharacterized protein</fullName>
    </submittedName>
</protein>
<evidence type="ECO:0000313" key="2">
    <source>
        <dbReference type="EMBL" id="KJE97229.1"/>
    </source>
</evidence>
<keyword evidence="3" id="KW-1185">Reference proteome</keyword>
<dbReference type="AlphaFoldDB" id="A0A0D2X557"/>
<dbReference type="EMBL" id="KE346373">
    <property type="protein sequence ID" value="KJE97229.1"/>
    <property type="molecule type" value="Genomic_DNA"/>
</dbReference>
<dbReference type="InParanoid" id="A0A0D2X557"/>
<feature type="region of interest" description="Disordered" evidence="1">
    <location>
        <begin position="168"/>
        <end position="229"/>
    </location>
</feature>
<proteinExistence type="predicted"/>
<accession>A0A0D2X557</accession>
<feature type="region of interest" description="Disordered" evidence="1">
    <location>
        <begin position="403"/>
        <end position="459"/>
    </location>
</feature>
<dbReference type="Proteomes" id="UP000008743">
    <property type="component" value="Unassembled WGS sequence"/>
</dbReference>
<evidence type="ECO:0000313" key="3">
    <source>
        <dbReference type="Proteomes" id="UP000008743"/>
    </source>
</evidence>
<sequence length="459" mass="48772">MEHGHRGGDLARGQIVLVKVVIVRALAVLDMVQTVVLLLFRDGKASEAVNRLHNHKGDGGSVGASNNDARHLVAKQPPAATVDHAVRNALVNARVRCKASGQRSDNASQTVHRADVQGIVNAQAALDEVHAKVRGNAQNKAEDQAGLGVNVASGRGDACEACNDTVQDGQGRRAMAPPGNEKPDTSAHARANLGGGDGGRREGTGAERAACVKAKPAHPQKTGTESSQRHVGGWELAVVLVKPLATTEKECANKAACASSRVNDNAASKVERAELGEPAVAPNPVRHRVVDENLPQNNDEHEGAELETLCERARHEQRGDGGKHHLEEGKHSRGNGWRVRRAARERHVQEERIVKGANDATLIGAESERVAKDVPHGAEHGNAAENLRNNRQGVLGAQQACLEKGQRRHHAQHEHKRDGYPCSVARVDIADSVVSESASVSNSSSSSSGQFGHDYRALA</sequence>
<feature type="region of interest" description="Disordered" evidence="1">
    <location>
        <begin position="315"/>
        <end position="334"/>
    </location>
</feature>
<organism evidence="2 3">
    <name type="scientific">Capsaspora owczarzaki (strain ATCC 30864)</name>
    <dbReference type="NCBI Taxonomy" id="595528"/>
    <lineage>
        <taxon>Eukaryota</taxon>
        <taxon>Filasterea</taxon>
        <taxon>Capsaspora</taxon>
    </lineage>
</organism>